<organism evidence="3 4">
    <name type="scientific">Cladophialophora chaetospira</name>
    <dbReference type="NCBI Taxonomy" id="386627"/>
    <lineage>
        <taxon>Eukaryota</taxon>
        <taxon>Fungi</taxon>
        <taxon>Dikarya</taxon>
        <taxon>Ascomycota</taxon>
        <taxon>Pezizomycotina</taxon>
        <taxon>Eurotiomycetes</taxon>
        <taxon>Chaetothyriomycetidae</taxon>
        <taxon>Chaetothyriales</taxon>
        <taxon>Herpotrichiellaceae</taxon>
        <taxon>Cladophialophora</taxon>
    </lineage>
</organism>
<evidence type="ECO:0000313" key="4">
    <source>
        <dbReference type="Proteomes" id="UP001172673"/>
    </source>
</evidence>
<accession>A0AA38WX42</accession>
<feature type="compositionally biased region" description="Low complexity" evidence="2">
    <location>
        <begin position="25"/>
        <end position="38"/>
    </location>
</feature>
<dbReference type="EMBL" id="JAPDRK010000025">
    <property type="protein sequence ID" value="KAJ9602744.1"/>
    <property type="molecule type" value="Genomic_DNA"/>
</dbReference>
<keyword evidence="4" id="KW-1185">Reference proteome</keyword>
<feature type="coiled-coil region" evidence="1">
    <location>
        <begin position="318"/>
        <end position="345"/>
    </location>
</feature>
<protein>
    <submittedName>
        <fullName evidence="3">Uncharacterized protein</fullName>
    </submittedName>
</protein>
<keyword evidence="1" id="KW-0175">Coiled coil</keyword>
<name>A0AA38WX42_9EURO</name>
<dbReference type="Proteomes" id="UP001172673">
    <property type="component" value="Unassembled WGS sequence"/>
</dbReference>
<reference evidence="3" key="1">
    <citation type="submission" date="2022-10" db="EMBL/GenBank/DDBJ databases">
        <title>Culturing micro-colonial fungi from biological soil crusts in the Mojave desert and describing Neophaeococcomyces mojavensis, and introducing the new genera and species Taxawa tesnikishii.</title>
        <authorList>
            <person name="Kurbessoian T."/>
            <person name="Stajich J.E."/>
        </authorList>
    </citation>
    <scope>NUCLEOTIDE SEQUENCE</scope>
    <source>
        <strain evidence="3">TK_41</strain>
    </source>
</reference>
<feature type="region of interest" description="Disordered" evidence="2">
    <location>
        <begin position="1"/>
        <end position="53"/>
    </location>
</feature>
<dbReference type="AlphaFoldDB" id="A0AA38WX42"/>
<sequence>METRRGGKRASLAAPERAAKRARVSSPSSGDDLGSSPGIESQREPTIRFNPKNKFGLTKTEADLDLAAILGTKSQKTWEGKRAVQEDWETQRAVQDARKTAAGVRRARAAGKEWTRRYLAEVDADNRQANEERKELLLPPAVPRSDSKWRQFTTASFIVDRDPDVVKRDEESVRLEHPPEEVTLYEGAREAIKEEMATIKDPLGERQGHYREVLALLECVEYAFESRPGTRDGRDAVAIARKRLPFPLCEAAFLDKYVQPQFSLERPEENEAVAMRIIEEVDAADSRWEQLLTDSKAAWLQAQAQKDHDWLYSPIGAYSMCEAAYERLEEKVAEVRLKHKSCMESRYATVMALVRAKCRMEYQLVTEPIPTTILPEPVSPRKGRAWATMASLEDKLGILLQKLKQEAAAGATGGLHEVDLETAWDATRD</sequence>
<evidence type="ECO:0000256" key="2">
    <source>
        <dbReference type="SAM" id="MobiDB-lite"/>
    </source>
</evidence>
<gene>
    <name evidence="3" type="ORF">H2200_012938</name>
</gene>
<evidence type="ECO:0000256" key="1">
    <source>
        <dbReference type="SAM" id="Coils"/>
    </source>
</evidence>
<evidence type="ECO:0000313" key="3">
    <source>
        <dbReference type="EMBL" id="KAJ9602744.1"/>
    </source>
</evidence>
<comment type="caution">
    <text evidence="3">The sequence shown here is derived from an EMBL/GenBank/DDBJ whole genome shotgun (WGS) entry which is preliminary data.</text>
</comment>
<proteinExistence type="predicted"/>